<evidence type="ECO:0000313" key="1">
    <source>
        <dbReference type="EMBL" id="QTL97460.1"/>
    </source>
</evidence>
<dbReference type="EMBL" id="CP046640">
    <property type="protein sequence ID" value="QTL97460.1"/>
    <property type="molecule type" value="Genomic_DNA"/>
</dbReference>
<gene>
    <name evidence="1" type="ORF">GM661_05415</name>
</gene>
<dbReference type="RefSeq" id="WP_230869088.1">
    <property type="nucleotide sequence ID" value="NZ_CP046640.1"/>
</dbReference>
<name>A0A8A7K8C9_9FIRM</name>
<organism evidence="1 2">
    <name type="scientific">Iocasia fonsfrigidae</name>
    <dbReference type="NCBI Taxonomy" id="2682810"/>
    <lineage>
        <taxon>Bacteria</taxon>
        <taxon>Bacillati</taxon>
        <taxon>Bacillota</taxon>
        <taxon>Clostridia</taxon>
        <taxon>Halanaerobiales</taxon>
        <taxon>Halanaerobiaceae</taxon>
        <taxon>Iocasia</taxon>
    </lineage>
</organism>
<proteinExistence type="predicted"/>
<dbReference type="InterPro" id="IPR016024">
    <property type="entry name" value="ARM-type_fold"/>
</dbReference>
<evidence type="ECO:0008006" key="3">
    <source>
        <dbReference type="Google" id="ProtNLM"/>
    </source>
</evidence>
<keyword evidence="2" id="KW-1185">Reference proteome</keyword>
<evidence type="ECO:0000313" key="2">
    <source>
        <dbReference type="Proteomes" id="UP000665020"/>
    </source>
</evidence>
<dbReference type="SUPFAM" id="SSF48371">
    <property type="entry name" value="ARM repeat"/>
    <property type="match status" value="1"/>
</dbReference>
<protein>
    <recommendedName>
        <fullName evidence="3">HEAT repeat domain-containing protein</fullName>
    </recommendedName>
</protein>
<accession>A0A8A7K8C9</accession>
<dbReference type="Proteomes" id="UP000665020">
    <property type="component" value="Chromosome"/>
</dbReference>
<dbReference type="KEGG" id="ifn:GM661_05415"/>
<dbReference type="AlphaFoldDB" id="A0A8A7K8C9"/>
<dbReference type="Gene3D" id="1.25.10.10">
    <property type="entry name" value="Leucine-rich Repeat Variant"/>
    <property type="match status" value="1"/>
</dbReference>
<dbReference type="InterPro" id="IPR011989">
    <property type="entry name" value="ARM-like"/>
</dbReference>
<reference evidence="1" key="1">
    <citation type="submission" date="2019-12" db="EMBL/GenBank/DDBJ databases">
        <authorList>
            <person name="zhang j."/>
            <person name="sun C.M."/>
        </authorList>
    </citation>
    <scope>NUCLEOTIDE SEQUENCE</scope>
    <source>
        <strain evidence="1">NS-1</strain>
    </source>
</reference>
<sequence>MDKDIERLFKDINSKDNHVRLKALNQLLKITDNTVDWFDDVYLELVEKLSNNNSYQRSISILLLCNLAKSDKNNKVAGLLSDILTHTYDKKFITSRQCIQNIWKIAILDKKYETQIVNHLNQQYITCKDEKHFNLIRQDIIETLNKIYKKNLDEDLKEKILKLIEIEEVEKYRRGYTKILH</sequence>